<feature type="region of interest" description="Disordered" evidence="1">
    <location>
        <begin position="1"/>
        <end position="62"/>
    </location>
</feature>
<proteinExistence type="predicted"/>
<protein>
    <submittedName>
        <fullName evidence="2">Uncharacterized protein</fullName>
    </submittedName>
</protein>
<gene>
    <name evidence="2" type="ORF">K452DRAFT_291519</name>
</gene>
<dbReference type="GeneID" id="54298689"/>
<evidence type="ECO:0000313" key="3">
    <source>
        <dbReference type="Proteomes" id="UP000799438"/>
    </source>
</evidence>
<evidence type="ECO:0000313" key="2">
    <source>
        <dbReference type="EMBL" id="KAF2137473.1"/>
    </source>
</evidence>
<feature type="compositionally biased region" description="Pro residues" evidence="1">
    <location>
        <begin position="30"/>
        <end position="42"/>
    </location>
</feature>
<dbReference type="EMBL" id="ML995502">
    <property type="protein sequence ID" value="KAF2137473.1"/>
    <property type="molecule type" value="Genomic_DNA"/>
</dbReference>
<sequence length="95" mass="10157">MHAYPSKHHELPPPSSFNQSLTQRTQYATPPAPSPPPPPLRTPHPLSRSFSTRPNGPLSADSLVSAPFEAQLLLVPPLPLLLPPLLLAAPIPNPA</sequence>
<evidence type="ECO:0000256" key="1">
    <source>
        <dbReference type="SAM" id="MobiDB-lite"/>
    </source>
</evidence>
<dbReference type="Proteomes" id="UP000799438">
    <property type="component" value="Unassembled WGS sequence"/>
</dbReference>
<keyword evidence="3" id="KW-1185">Reference proteome</keyword>
<feature type="compositionally biased region" description="Polar residues" evidence="1">
    <location>
        <begin position="16"/>
        <end position="27"/>
    </location>
</feature>
<accession>A0A6A6B281</accession>
<reference evidence="2" key="1">
    <citation type="journal article" date="2020" name="Stud. Mycol.">
        <title>101 Dothideomycetes genomes: a test case for predicting lifestyles and emergence of pathogens.</title>
        <authorList>
            <person name="Haridas S."/>
            <person name="Albert R."/>
            <person name="Binder M."/>
            <person name="Bloem J."/>
            <person name="Labutti K."/>
            <person name="Salamov A."/>
            <person name="Andreopoulos B."/>
            <person name="Baker S."/>
            <person name="Barry K."/>
            <person name="Bills G."/>
            <person name="Bluhm B."/>
            <person name="Cannon C."/>
            <person name="Castanera R."/>
            <person name="Culley D."/>
            <person name="Daum C."/>
            <person name="Ezra D."/>
            <person name="Gonzalez J."/>
            <person name="Henrissat B."/>
            <person name="Kuo A."/>
            <person name="Liang C."/>
            <person name="Lipzen A."/>
            <person name="Lutzoni F."/>
            <person name="Magnuson J."/>
            <person name="Mondo S."/>
            <person name="Nolan M."/>
            <person name="Ohm R."/>
            <person name="Pangilinan J."/>
            <person name="Park H.-J."/>
            <person name="Ramirez L."/>
            <person name="Alfaro M."/>
            <person name="Sun H."/>
            <person name="Tritt A."/>
            <person name="Yoshinaga Y."/>
            <person name="Zwiers L.-H."/>
            <person name="Turgeon B."/>
            <person name="Goodwin S."/>
            <person name="Spatafora J."/>
            <person name="Crous P."/>
            <person name="Grigoriev I."/>
        </authorList>
    </citation>
    <scope>NUCLEOTIDE SEQUENCE</scope>
    <source>
        <strain evidence="2">CBS 121167</strain>
    </source>
</reference>
<name>A0A6A6B281_9PEZI</name>
<organism evidence="2 3">
    <name type="scientific">Aplosporella prunicola CBS 121167</name>
    <dbReference type="NCBI Taxonomy" id="1176127"/>
    <lineage>
        <taxon>Eukaryota</taxon>
        <taxon>Fungi</taxon>
        <taxon>Dikarya</taxon>
        <taxon>Ascomycota</taxon>
        <taxon>Pezizomycotina</taxon>
        <taxon>Dothideomycetes</taxon>
        <taxon>Dothideomycetes incertae sedis</taxon>
        <taxon>Botryosphaeriales</taxon>
        <taxon>Aplosporellaceae</taxon>
        <taxon>Aplosporella</taxon>
    </lineage>
</organism>
<dbReference type="AlphaFoldDB" id="A0A6A6B281"/>
<dbReference type="RefSeq" id="XP_033393188.1">
    <property type="nucleotide sequence ID" value="XM_033541193.1"/>
</dbReference>